<feature type="non-terminal residue" evidence="2">
    <location>
        <position position="1"/>
    </location>
</feature>
<proteinExistence type="predicted"/>
<dbReference type="Proteomes" id="UP000663873">
    <property type="component" value="Unassembled WGS sequence"/>
</dbReference>
<sequence>DSHTNDMNTNNNRNPMMEWDGRSDDPSRSHVRQFDEPYSDAARRSIWMVGWANRGFTTTTDQTQTAGMRIPVSAQFLAAS</sequence>
<dbReference type="AlphaFoldDB" id="A0A821XQ90"/>
<name>A0A821XQ90_9BILA</name>
<dbReference type="EMBL" id="CAJOBP010090360">
    <property type="protein sequence ID" value="CAF4945256.1"/>
    <property type="molecule type" value="Genomic_DNA"/>
</dbReference>
<feature type="compositionally biased region" description="Low complexity" evidence="1">
    <location>
        <begin position="1"/>
        <end position="17"/>
    </location>
</feature>
<comment type="caution">
    <text evidence="2">The sequence shown here is derived from an EMBL/GenBank/DDBJ whole genome shotgun (WGS) entry which is preliminary data.</text>
</comment>
<feature type="compositionally biased region" description="Basic and acidic residues" evidence="1">
    <location>
        <begin position="19"/>
        <end position="35"/>
    </location>
</feature>
<keyword evidence="3" id="KW-1185">Reference proteome</keyword>
<reference evidence="2" key="1">
    <citation type="submission" date="2021-02" db="EMBL/GenBank/DDBJ databases">
        <authorList>
            <person name="Nowell W R."/>
        </authorList>
    </citation>
    <scope>NUCLEOTIDE SEQUENCE</scope>
</reference>
<gene>
    <name evidence="2" type="ORF">UJA718_LOCUS47490</name>
</gene>
<evidence type="ECO:0000256" key="1">
    <source>
        <dbReference type="SAM" id="MobiDB-lite"/>
    </source>
</evidence>
<evidence type="ECO:0000313" key="2">
    <source>
        <dbReference type="EMBL" id="CAF4945256.1"/>
    </source>
</evidence>
<organism evidence="2 3">
    <name type="scientific">Rotaria socialis</name>
    <dbReference type="NCBI Taxonomy" id="392032"/>
    <lineage>
        <taxon>Eukaryota</taxon>
        <taxon>Metazoa</taxon>
        <taxon>Spiralia</taxon>
        <taxon>Gnathifera</taxon>
        <taxon>Rotifera</taxon>
        <taxon>Eurotatoria</taxon>
        <taxon>Bdelloidea</taxon>
        <taxon>Philodinida</taxon>
        <taxon>Philodinidae</taxon>
        <taxon>Rotaria</taxon>
    </lineage>
</organism>
<evidence type="ECO:0000313" key="3">
    <source>
        <dbReference type="Proteomes" id="UP000663873"/>
    </source>
</evidence>
<feature type="non-terminal residue" evidence="2">
    <location>
        <position position="80"/>
    </location>
</feature>
<feature type="region of interest" description="Disordered" evidence="1">
    <location>
        <begin position="1"/>
        <end position="37"/>
    </location>
</feature>
<protein>
    <submittedName>
        <fullName evidence="2">Uncharacterized protein</fullName>
    </submittedName>
</protein>
<accession>A0A821XQ90</accession>